<accession>Q3KJ11</accession>
<dbReference type="InterPro" id="IPR027372">
    <property type="entry name" value="Phytase-like_dom"/>
</dbReference>
<dbReference type="HOGENOM" id="CLU_839047_0_0_6"/>
<dbReference type="Proteomes" id="UP000002704">
    <property type="component" value="Chromosome"/>
</dbReference>
<feature type="domain" description="Phytase-like" evidence="2">
    <location>
        <begin position="39"/>
        <end position="189"/>
    </location>
</feature>
<dbReference type="EMBL" id="CP000094">
    <property type="protein sequence ID" value="ABA72245.1"/>
    <property type="molecule type" value="Genomic_DNA"/>
</dbReference>
<name>Q3KJ11_PSEPF</name>
<evidence type="ECO:0000256" key="1">
    <source>
        <dbReference type="SAM" id="SignalP"/>
    </source>
</evidence>
<feature type="signal peptide" evidence="1">
    <location>
        <begin position="1"/>
        <end position="21"/>
    </location>
</feature>
<dbReference type="AlphaFoldDB" id="Q3KJ11"/>
<gene>
    <name evidence="3" type="ordered locus">Pfl01_0501</name>
</gene>
<proteinExistence type="predicted"/>
<protein>
    <recommendedName>
        <fullName evidence="2">Phytase-like domain-containing protein</fullName>
    </recommendedName>
</protein>
<evidence type="ECO:0000313" key="4">
    <source>
        <dbReference type="Proteomes" id="UP000002704"/>
    </source>
</evidence>
<evidence type="ECO:0000313" key="3">
    <source>
        <dbReference type="EMBL" id="ABA72245.1"/>
    </source>
</evidence>
<keyword evidence="1" id="KW-0732">Signal</keyword>
<evidence type="ECO:0000259" key="2">
    <source>
        <dbReference type="Pfam" id="PF13449"/>
    </source>
</evidence>
<organism evidence="3 4">
    <name type="scientific">Pseudomonas fluorescens (strain Pf0-1)</name>
    <dbReference type="NCBI Taxonomy" id="205922"/>
    <lineage>
        <taxon>Bacteria</taxon>
        <taxon>Pseudomonadati</taxon>
        <taxon>Pseudomonadota</taxon>
        <taxon>Gammaproteobacteria</taxon>
        <taxon>Pseudomonadales</taxon>
        <taxon>Pseudomonadaceae</taxon>
        <taxon>Pseudomonas</taxon>
    </lineage>
</organism>
<sequence>MMKLNYVVAGILFVCSSLVLAADPELLMLSEHPVDGMRAGNLSGLARCGEQLWTISDRDDDRLYKLDTRATVWKAEAVLINVPPAPDDAGRTLGMKTQSFFRSLAGNGALDFEGITCDSARNLYVLSETYSAILKVPSSGASAWFLTISPNMQIKAREAGLLAHANALFEGLVITGIASTQIWLAAERQKRGLVKIERRITPIYYTWYCAVGCVVMTEGGLAPQPPQFPGSKLVEKDFSDIALFNNKLFLLDRNAFKICRHEMLTGKQERCWSFAADALVPSRQYDAEHGMAEALLVDAQGAWIGVDNNSATRADGESRPIVWRFAAPAGGWDASP</sequence>
<dbReference type="KEGG" id="pfo:Pfl01_0501"/>
<dbReference type="eggNOG" id="COG4222">
    <property type="taxonomic scope" value="Bacteria"/>
</dbReference>
<dbReference type="Pfam" id="PF13449">
    <property type="entry name" value="Phytase-like"/>
    <property type="match status" value="1"/>
</dbReference>
<reference evidence="3 4" key="1">
    <citation type="journal article" date="2009" name="Genome Biol.">
        <title>Genomic and genetic analyses of diversity and plant interactions of Pseudomonas fluorescens.</title>
        <authorList>
            <person name="Silby M.W."/>
            <person name="Cerdeno-Tarraga A.M."/>
            <person name="Vernikos G.S."/>
            <person name="Giddens S.R."/>
            <person name="Jackson R.W."/>
            <person name="Preston G.M."/>
            <person name="Zhang X.X."/>
            <person name="Moon C.D."/>
            <person name="Gehrig S.M."/>
            <person name="Godfrey S.A."/>
            <person name="Knight C.G."/>
            <person name="Malone J.G."/>
            <person name="Robinson Z."/>
            <person name="Spiers A.J."/>
            <person name="Harris S."/>
            <person name="Challis G.L."/>
            <person name="Yaxley A.M."/>
            <person name="Harris D."/>
            <person name="Seeger K."/>
            <person name="Murphy L."/>
            <person name="Rutter S."/>
            <person name="Squares R."/>
            <person name="Quail M.A."/>
            <person name="Saunders E."/>
            <person name="Mavromatis K."/>
            <person name="Brettin T.S."/>
            <person name="Bentley S.D."/>
            <person name="Hothersall J."/>
            <person name="Stephens E."/>
            <person name="Thomas C.M."/>
            <person name="Parkhill J."/>
            <person name="Levy S.B."/>
            <person name="Rainey P.B."/>
            <person name="Thomson N.R."/>
        </authorList>
    </citation>
    <scope>NUCLEOTIDE SEQUENCE [LARGE SCALE GENOMIC DNA]</scope>
    <source>
        <strain evidence="3 4">Pf0-1</strain>
    </source>
</reference>
<feature type="chain" id="PRO_5004227512" description="Phytase-like domain-containing protein" evidence="1">
    <location>
        <begin position="22"/>
        <end position="336"/>
    </location>
</feature>